<protein>
    <submittedName>
        <fullName evidence="3">Uncharacterized protein</fullName>
    </submittedName>
</protein>
<feature type="signal peptide" evidence="2">
    <location>
        <begin position="1"/>
        <end position="26"/>
    </location>
</feature>
<keyword evidence="2" id="KW-0732">Signal</keyword>
<feature type="compositionally biased region" description="Low complexity" evidence="1">
    <location>
        <begin position="23"/>
        <end position="41"/>
    </location>
</feature>
<proteinExistence type="predicted"/>
<comment type="caution">
    <text evidence="3">The sequence shown here is derived from an EMBL/GenBank/DDBJ whole genome shotgun (WGS) entry which is preliminary data.</text>
</comment>
<evidence type="ECO:0000256" key="2">
    <source>
        <dbReference type="SAM" id="SignalP"/>
    </source>
</evidence>
<feature type="region of interest" description="Disordered" evidence="1">
    <location>
        <begin position="23"/>
        <end position="52"/>
    </location>
</feature>
<evidence type="ECO:0000313" key="3">
    <source>
        <dbReference type="EMBL" id="HIY66477.1"/>
    </source>
</evidence>
<dbReference type="PROSITE" id="PS51257">
    <property type="entry name" value="PROKAR_LIPOPROTEIN"/>
    <property type="match status" value="1"/>
</dbReference>
<reference evidence="3" key="1">
    <citation type="journal article" date="2021" name="PeerJ">
        <title>Extensive microbial diversity within the chicken gut microbiome revealed by metagenomics and culture.</title>
        <authorList>
            <person name="Gilroy R."/>
            <person name="Ravi A."/>
            <person name="Getino M."/>
            <person name="Pursley I."/>
            <person name="Horton D.L."/>
            <person name="Alikhan N.F."/>
            <person name="Baker D."/>
            <person name="Gharbi K."/>
            <person name="Hall N."/>
            <person name="Watson M."/>
            <person name="Adriaenssens E.M."/>
            <person name="Foster-Nyarko E."/>
            <person name="Jarju S."/>
            <person name="Secka A."/>
            <person name="Antonio M."/>
            <person name="Oren A."/>
            <person name="Chaudhuri R.R."/>
            <person name="La Ragione R."/>
            <person name="Hildebrand F."/>
            <person name="Pallen M.J."/>
        </authorList>
    </citation>
    <scope>NUCLEOTIDE SEQUENCE</scope>
    <source>
        <strain evidence="3">ChiGjej1B1-98</strain>
    </source>
</reference>
<dbReference type="AlphaFoldDB" id="A0A9D1YWI6"/>
<organism evidence="3 4">
    <name type="scientific">Candidatus Agrococcus pullicola</name>
    <dbReference type="NCBI Taxonomy" id="2838429"/>
    <lineage>
        <taxon>Bacteria</taxon>
        <taxon>Bacillati</taxon>
        <taxon>Actinomycetota</taxon>
        <taxon>Actinomycetes</taxon>
        <taxon>Micrococcales</taxon>
        <taxon>Microbacteriaceae</taxon>
        <taxon>Agrococcus</taxon>
    </lineage>
</organism>
<dbReference type="EMBL" id="DXDC01000287">
    <property type="protein sequence ID" value="HIY66477.1"/>
    <property type="molecule type" value="Genomic_DNA"/>
</dbReference>
<accession>A0A9D1YWI6</accession>
<name>A0A9D1YWI6_9MICO</name>
<gene>
    <name evidence="3" type="ORF">H9830_09400</name>
</gene>
<feature type="chain" id="PRO_5039019524" evidence="2">
    <location>
        <begin position="27"/>
        <end position="170"/>
    </location>
</feature>
<dbReference type="Proteomes" id="UP000824005">
    <property type="component" value="Unassembled WGS sequence"/>
</dbReference>
<sequence length="170" mass="18157">MTRLRIVGGIAAALLFLSACSSTPPAETAEPSPTVEESPSPTEHDSDGEASGALDPVETFLAWLDASRIPEPDLACGYMSDELIDKMIDEFQTNYGTDPGGCEGLTRLTAELYETFNQSAEVSIDVASENETHAVLFVTYLESGDCSMVAMENTGSGWIMTDQTTSCDQP</sequence>
<reference evidence="3" key="2">
    <citation type="submission" date="2021-04" db="EMBL/GenBank/DDBJ databases">
        <authorList>
            <person name="Gilroy R."/>
        </authorList>
    </citation>
    <scope>NUCLEOTIDE SEQUENCE</scope>
    <source>
        <strain evidence="3">ChiGjej1B1-98</strain>
    </source>
</reference>
<evidence type="ECO:0000256" key="1">
    <source>
        <dbReference type="SAM" id="MobiDB-lite"/>
    </source>
</evidence>
<evidence type="ECO:0000313" key="4">
    <source>
        <dbReference type="Proteomes" id="UP000824005"/>
    </source>
</evidence>